<feature type="region of interest" description="Disordered" evidence="2">
    <location>
        <begin position="1"/>
        <end position="94"/>
    </location>
</feature>
<evidence type="ECO:0000313" key="4">
    <source>
        <dbReference type="Proteomes" id="UP001642484"/>
    </source>
</evidence>
<feature type="coiled-coil region" evidence="1">
    <location>
        <begin position="347"/>
        <end position="415"/>
    </location>
</feature>
<protein>
    <submittedName>
        <fullName evidence="3">Uncharacterized protein</fullName>
    </submittedName>
</protein>
<feature type="coiled-coil region" evidence="1">
    <location>
        <begin position="457"/>
        <end position="544"/>
    </location>
</feature>
<evidence type="ECO:0000256" key="2">
    <source>
        <dbReference type="SAM" id="MobiDB-lite"/>
    </source>
</evidence>
<evidence type="ECO:0000256" key="1">
    <source>
        <dbReference type="SAM" id="Coils"/>
    </source>
</evidence>
<feature type="coiled-coil region" evidence="1">
    <location>
        <begin position="600"/>
        <end position="648"/>
    </location>
</feature>
<reference evidence="3 4" key="1">
    <citation type="submission" date="2024-02" db="EMBL/GenBank/DDBJ databases">
        <authorList>
            <person name="Chen Y."/>
            <person name="Shah S."/>
            <person name="Dougan E. K."/>
            <person name="Thang M."/>
            <person name="Chan C."/>
        </authorList>
    </citation>
    <scope>NUCLEOTIDE SEQUENCE [LARGE SCALE GENOMIC DNA]</scope>
</reference>
<feature type="region of interest" description="Disordered" evidence="2">
    <location>
        <begin position="225"/>
        <end position="254"/>
    </location>
</feature>
<keyword evidence="4" id="KW-1185">Reference proteome</keyword>
<dbReference type="Proteomes" id="UP001642484">
    <property type="component" value="Unassembled WGS sequence"/>
</dbReference>
<comment type="caution">
    <text evidence="3">The sequence shown here is derived from an EMBL/GenBank/DDBJ whole genome shotgun (WGS) entry which is preliminary data.</text>
</comment>
<name>A0ABP0RD53_9DINO</name>
<dbReference type="EMBL" id="CAXAMN010025807">
    <property type="protein sequence ID" value="CAK9098504.1"/>
    <property type="molecule type" value="Genomic_DNA"/>
</dbReference>
<organism evidence="3 4">
    <name type="scientific">Durusdinium trenchii</name>
    <dbReference type="NCBI Taxonomy" id="1381693"/>
    <lineage>
        <taxon>Eukaryota</taxon>
        <taxon>Sar</taxon>
        <taxon>Alveolata</taxon>
        <taxon>Dinophyceae</taxon>
        <taxon>Suessiales</taxon>
        <taxon>Symbiodiniaceae</taxon>
        <taxon>Durusdinium</taxon>
    </lineage>
</organism>
<feature type="compositionally biased region" description="Acidic residues" evidence="2">
    <location>
        <begin position="52"/>
        <end position="62"/>
    </location>
</feature>
<evidence type="ECO:0000313" key="3">
    <source>
        <dbReference type="EMBL" id="CAK9098504.1"/>
    </source>
</evidence>
<sequence length="691" mass="77663">MADMSEALAELERKEAEAGDTPMESVGDQEKQDTSIEAFPTPDAEKRSTSSGEDDEDLDADQQESMGEDDRSPEDTLAAEPDALPAHQSDDLDEELVMKTKEQEDLNQLLTTLSESHTQLINLIQKIAKATDDEDLQALCELLPLLDDLMKLYPSECPEAEKELKALASANRERLELVRRTHGTTSAELQALLEAAKKVDGAKVATDTLDARLVAGESMKRETDSIKKTSEAVDTDEWSKMSEEKQNEAIEDEQSKRIRQRAVVMKEVVPKCLEDSSWPKPLKLKEIYDQKKQATVVEQCGKKAVKDQERSEAVMKELREHQETLGTDWQTCKELCKSEQKAVNESMEKVTQTRQAHEAALKEYLENTIRHEAAVIVEGKIADKVAAVEDEIEQAEKAQKEAKEAAEACHSEAQESFEEIHSKVKETALKLKEKAFQPAFISVVNTEFICQVTQKLCEEKRNQLALTKKELKKVESAKAEKAEKEQSCKGTNKSKLVADRLRLQQKANKLKEAEEEIKRQQNEAEDLYRQADEQREELKCLAELGYEIDSGKAKETAEAEAEDAFGEAIFRDEEGDDGDDLDEEDYGQNHALALQHADVLQKLQQSLEKKDQELAKEKEYRKHAAQQTQEAREQMKRMECRVQELEAALIVRDSSSAERTTKSSGGPCPVGWTEVTQIARGERSAHSGVAE</sequence>
<proteinExistence type="predicted"/>
<keyword evidence="1" id="KW-0175">Coiled coil</keyword>
<gene>
    <name evidence="3" type="ORF">CCMP2556_LOCUS46681</name>
</gene>
<feature type="region of interest" description="Disordered" evidence="2">
    <location>
        <begin position="653"/>
        <end position="691"/>
    </location>
</feature>
<accession>A0ABP0RD53</accession>